<reference evidence="2" key="1">
    <citation type="submission" date="2016-07" db="EMBL/GenBank/DDBJ databases">
        <title>De novo transcriptome assembly of four accessions of the metal hyperaccumulator plant Noccaea caerulescens.</title>
        <authorList>
            <person name="Blande D."/>
            <person name="Halimaa P."/>
            <person name="Tervahauta A.I."/>
            <person name="Aarts M.G."/>
            <person name="Karenlampi S.O."/>
        </authorList>
    </citation>
    <scope>NUCLEOTIDE SEQUENCE</scope>
</reference>
<protein>
    <submittedName>
        <fullName evidence="2">Uncharacterized protein</fullName>
    </submittedName>
</protein>
<dbReference type="AlphaFoldDB" id="A0A1J3K988"/>
<name>A0A1J3K988_NOCCA</name>
<evidence type="ECO:0000313" key="1">
    <source>
        <dbReference type="EMBL" id="JAU58972.1"/>
    </source>
</evidence>
<sequence length="85" mass="10193">MSGEGFYRLGECFRLLVTVEVLEEAWRPDEISVGILRRWRQDNMARLNKRAREELFLRYYPSVCFLSDRQLKCYPIIDFLSAIRS</sequence>
<dbReference type="EMBL" id="GEVL01018369">
    <property type="protein sequence ID" value="JAU58972.1"/>
    <property type="molecule type" value="Transcribed_RNA"/>
</dbReference>
<accession>A0A1J3K988</accession>
<evidence type="ECO:0000313" key="2">
    <source>
        <dbReference type="EMBL" id="JAV01260.1"/>
    </source>
</evidence>
<organism evidence="2">
    <name type="scientific">Noccaea caerulescens</name>
    <name type="common">Alpine penny-cress</name>
    <name type="synonym">Thlaspi caerulescens</name>
    <dbReference type="NCBI Taxonomy" id="107243"/>
    <lineage>
        <taxon>Eukaryota</taxon>
        <taxon>Viridiplantae</taxon>
        <taxon>Streptophyta</taxon>
        <taxon>Embryophyta</taxon>
        <taxon>Tracheophyta</taxon>
        <taxon>Spermatophyta</taxon>
        <taxon>Magnoliopsida</taxon>
        <taxon>eudicotyledons</taxon>
        <taxon>Gunneridae</taxon>
        <taxon>Pentapetalae</taxon>
        <taxon>rosids</taxon>
        <taxon>malvids</taxon>
        <taxon>Brassicales</taxon>
        <taxon>Brassicaceae</taxon>
        <taxon>Coluteocarpeae</taxon>
        <taxon>Noccaea</taxon>
    </lineage>
</organism>
<dbReference type="EMBL" id="GEVM01004679">
    <property type="protein sequence ID" value="JAV01260.1"/>
    <property type="molecule type" value="Transcribed_RNA"/>
</dbReference>
<proteinExistence type="predicted"/>
<gene>
    <name evidence="1" type="ORF">LE_TR5368_c9_g1_i1_g.18188</name>
    <name evidence="2" type="ORF">MP_TR7872_c11_g1_i1_g.22872</name>
</gene>